<dbReference type="EMBL" id="JACCFK010000001">
    <property type="protein sequence ID" value="NYI91494.1"/>
    <property type="molecule type" value="Genomic_DNA"/>
</dbReference>
<accession>A0A853B9P7</accession>
<evidence type="ECO:0000313" key="2">
    <source>
        <dbReference type="Proteomes" id="UP000549616"/>
    </source>
</evidence>
<dbReference type="Proteomes" id="UP000549616">
    <property type="component" value="Unassembled WGS sequence"/>
</dbReference>
<evidence type="ECO:0000313" key="1">
    <source>
        <dbReference type="EMBL" id="NYI91494.1"/>
    </source>
</evidence>
<proteinExistence type="predicted"/>
<organism evidence="1 2">
    <name type="scientific">Amycolatopsis endophytica</name>
    <dbReference type="NCBI Taxonomy" id="860233"/>
    <lineage>
        <taxon>Bacteria</taxon>
        <taxon>Bacillati</taxon>
        <taxon>Actinomycetota</taxon>
        <taxon>Actinomycetes</taxon>
        <taxon>Pseudonocardiales</taxon>
        <taxon>Pseudonocardiaceae</taxon>
        <taxon>Amycolatopsis</taxon>
    </lineage>
</organism>
<sequence length="32" mass="3902">MLAERPHFIVRRYRHRAGRADRGNLIRSRQVL</sequence>
<reference evidence="1 2" key="1">
    <citation type="submission" date="2020-07" db="EMBL/GenBank/DDBJ databases">
        <title>Sequencing the genomes of 1000 actinobacteria strains.</title>
        <authorList>
            <person name="Klenk H.-P."/>
        </authorList>
    </citation>
    <scope>NUCLEOTIDE SEQUENCE [LARGE SCALE GENOMIC DNA]</scope>
    <source>
        <strain evidence="1 2">DSM 104006</strain>
    </source>
</reference>
<dbReference type="AlphaFoldDB" id="A0A853B9P7"/>
<gene>
    <name evidence="1" type="ORF">HNR02_004817</name>
</gene>
<name>A0A853B9P7_9PSEU</name>
<keyword evidence="2" id="KW-1185">Reference proteome</keyword>
<protein>
    <submittedName>
        <fullName evidence="1">Uncharacterized protein</fullName>
    </submittedName>
</protein>
<comment type="caution">
    <text evidence="1">The sequence shown here is derived from an EMBL/GenBank/DDBJ whole genome shotgun (WGS) entry which is preliminary data.</text>
</comment>